<dbReference type="SUPFAM" id="SSF52025">
    <property type="entry name" value="PA domain"/>
    <property type="match status" value="1"/>
</dbReference>
<evidence type="ECO:0000259" key="17">
    <source>
        <dbReference type="Pfam" id="PF17766"/>
    </source>
</evidence>
<dbReference type="FunFam" id="2.60.40.2310:FF:000001">
    <property type="entry name" value="Subtilisin-like protease SBT1.5"/>
    <property type="match status" value="1"/>
</dbReference>
<dbReference type="FunFam" id="3.50.30.30:FF:000005">
    <property type="entry name" value="subtilisin-like protease SBT1.5"/>
    <property type="match status" value="1"/>
</dbReference>
<dbReference type="SUPFAM" id="SSF52743">
    <property type="entry name" value="Subtilisin-like"/>
    <property type="match status" value="1"/>
</dbReference>
<feature type="active site" description="Charge relay system" evidence="11 12">
    <location>
        <position position="534"/>
    </location>
</feature>
<reference evidence="18 19" key="1">
    <citation type="journal article" date="2014" name="PLoS ONE">
        <title>Global Analysis of Gene Expression Profiles in Physic Nut (Jatropha curcas L.) Seedlings Exposed to Salt Stress.</title>
        <authorList>
            <person name="Zhang L."/>
            <person name="Zhang C."/>
            <person name="Wu P."/>
            <person name="Chen Y."/>
            <person name="Li M."/>
            <person name="Jiang H."/>
            <person name="Wu G."/>
        </authorList>
    </citation>
    <scope>NUCLEOTIDE SEQUENCE [LARGE SCALE GENOMIC DNA]</scope>
    <source>
        <strain evidence="19">cv. GZQX0401</strain>
        <tissue evidence="18">Young leaves</tissue>
    </source>
</reference>
<dbReference type="PRINTS" id="PR00723">
    <property type="entry name" value="SUBTILISIN"/>
</dbReference>
<sequence length="746" mass="79792">MLLMSFLILNSIFRFSIAISETPVRSSTSEATLEEESNLETYIVLLMKPEDVQFTESKDLDSWYQSFLPANSFSSDQVQPRLIHSYHHVVTGFAAKLTAEEAKAIEIKEGVVLARPQRMLTLHTTHTPSFLGLQQNLGLWKQSNYGKGVIIGVVDSGITADHPSFSGEGMPPPPEKWKGKCELKGTLSCNNKLIGARNFATNSNDLVDRDEHGTHTASTAAGSPVQGVSYFGQANGTAVGMAPLSHLAMYKVSGRDNKAGESELLAAMDAAVEDGVDVLSLSIGSDSHPFYDDVLAIAAYAAIQKGIFVSCSAGNEGPYSKTLSNEAPWLLTVGASTVDRAIRATVLLGNKAELNGESLFQPKSFLPKLLPLVYAGANGDARSASCDEGSLKNVNVKGKIVLCEGGYETVSKGQEVKDNGGAAMIVMNDQDEGFVTQADNHVLPASHVSYIAGSAIKAYINATSSPKATILFKGTVFGLPEAPQVASFSSRGPSTASPGILKPDIIGPGVRILAAWPHSADNTTNRFEFLSGTSMSCPHLSGVAALLKSVHPDWSPAAIKSAIMTTANLYNLGGKPITDIWFFPSTLFDIGAGHVNPTAACNPGLIYDIQPEDYIPYLCGLGYSDKHVSVIVHKRVKCSKRTSIPEAQLNYPSFSIKLGSGPQTYIRTVTNVGQPHSTYSLEIVTPNGVDIIVTPDKISFSEVKQKATYSVTFRKNGKANASYAQGYLNWVGEGYRVKSPIAVIIE</sequence>
<feature type="domain" description="Inhibitor I9" evidence="16">
    <location>
        <begin position="41"/>
        <end position="123"/>
    </location>
</feature>
<dbReference type="PROSITE" id="PS51892">
    <property type="entry name" value="SUBTILASE"/>
    <property type="match status" value="1"/>
</dbReference>
<dbReference type="EMBL" id="KK914993">
    <property type="protein sequence ID" value="KDP25555.1"/>
    <property type="molecule type" value="Genomic_DNA"/>
</dbReference>
<dbReference type="InterPro" id="IPR036852">
    <property type="entry name" value="Peptidase_S8/S53_dom_sf"/>
</dbReference>
<keyword evidence="6 12" id="KW-0645">Protease</keyword>
<keyword evidence="4" id="KW-0052">Apoplast</keyword>
<feature type="chain" id="PRO_5001639124" evidence="13">
    <location>
        <begin position="19"/>
        <end position="746"/>
    </location>
</feature>
<dbReference type="GO" id="GO:0004252">
    <property type="term" value="F:serine-type endopeptidase activity"/>
    <property type="evidence" value="ECO:0007669"/>
    <property type="project" value="UniProtKB-UniRule"/>
</dbReference>
<dbReference type="InterPro" id="IPR045051">
    <property type="entry name" value="SBT"/>
</dbReference>
<comment type="function">
    <text evidence="1">Required for arbuscular mycorrhiza (AM) development during AM symbiosis with AM fungi (e.g. Glomeromycota intraradices).</text>
</comment>
<organism evidence="18 19">
    <name type="scientific">Jatropha curcas</name>
    <name type="common">Barbados nut</name>
    <dbReference type="NCBI Taxonomy" id="180498"/>
    <lineage>
        <taxon>Eukaryota</taxon>
        <taxon>Viridiplantae</taxon>
        <taxon>Streptophyta</taxon>
        <taxon>Embryophyta</taxon>
        <taxon>Tracheophyta</taxon>
        <taxon>Spermatophyta</taxon>
        <taxon>Magnoliopsida</taxon>
        <taxon>eudicotyledons</taxon>
        <taxon>Gunneridae</taxon>
        <taxon>Pentapetalae</taxon>
        <taxon>rosids</taxon>
        <taxon>fabids</taxon>
        <taxon>Malpighiales</taxon>
        <taxon>Euphorbiaceae</taxon>
        <taxon>Crotonoideae</taxon>
        <taxon>Jatropheae</taxon>
        <taxon>Jatropha</taxon>
    </lineage>
</organism>
<evidence type="ECO:0000256" key="4">
    <source>
        <dbReference type="ARBA" id="ARBA00022523"/>
    </source>
</evidence>
<keyword evidence="5" id="KW-0964">Secreted</keyword>
<dbReference type="GO" id="GO:0048046">
    <property type="term" value="C:apoplast"/>
    <property type="evidence" value="ECO:0007669"/>
    <property type="project" value="UniProtKB-SubCell"/>
</dbReference>
<keyword evidence="9 12" id="KW-0720">Serine protease</keyword>
<accession>A0A067JZX6</accession>
<evidence type="ECO:0000259" key="14">
    <source>
        <dbReference type="Pfam" id="PF00082"/>
    </source>
</evidence>
<evidence type="ECO:0000256" key="6">
    <source>
        <dbReference type="ARBA" id="ARBA00022670"/>
    </source>
</evidence>
<keyword evidence="19" id="KW-1185">Reference proteome</keyword>
<keyword evidence="8 12" id="KW-0378">Hydrolase</keyword>
<evidence type="ECO:0000256" key="11">
    <source>
        <dbReference type="PIRSR" id="PIRSR615500-1"/>
    </source>
</evidence>
<dbReference type="Gene3D" id="2.60.40.2310">
    <property type="match status" value="1"/>
</dbReference>
<feature type="domain" description="PA" evidence="15">
    <location>
        <begin position="371"/>
        <end position="456"/>
    </location>
</feature>
<dbReference type="InterPro" id="IPR000209">
    <property type="entry name" value="Peptidase_S8/S53_dom"/>
</dbReference>
<proteinExistence type="inferred from homology"/>
<dbReference type="AlphaFoldDB" id="A0A067JZX6"/>
<evidence type="ECO:0000256" key="7">
    <source>
        <dbReference type="ARBA" id="ARBA00022729"/>
    </source>
</evidence>
<evidence type="ECO:0000259" key="16">
    <source>
        <dbReference type="Pfam" id="PF05922"/>
    </source>
</evidence>
<dbReference type="Pfam" id="PF17766">
    <property type="entry name" value="fn3_6"/>
    <property type="match status" value="1"/>
</dbReference>
<evidence type="ECO:0000313" key="19">
    <source>
        <dbReference type="Proteomes" id="UP000027138"/>
    </source>
</evidence>
<comment type="similarity">
    <text evidence="3 12">Belongs to the peptidase S8 family.</text>
</comment>
<dbReference type="InterPro" id="IPR046450">
    <property type="entry name" value="PA_dom_sf"/>
</dbReference>
<keyword evidence="10" id="KW-0325">Glycoprotein</keyword>
<dbReference type="PANTHER" id="PTHR10795">
    <property type="entry name" value="PROPROTEIN CONVERTASE SUBTILISIN/KEXIN"/>
    <property type="match status" value="1"/>
</dbReference>
<dbReference type="InterPro" id="IPR015500">
    <property type="entry name" value="Peptidase_S8_subtilisin-rel"/>
</dbReference>
<evidence type="ECO:0000256" key="10">
    <source>
        <dbReference type="ARBA" id="ARBA00023180"/>
    </source>
</evidence>
<feature type="domain" description="Subtilisin-like protease fibronectin type-III" evidence="17">
    <location>
        <begin position="648"/>
        <end position="743"/>
    </location>
</feature>
<dbReference type="CDD" id="cd04852">
    <property type="entry name" value="Peptidases_S8_3"/>
    <property type="match status" value="1"/>
</dbReference>
<dbReference type="GO" id="GO:0009610">
    <property type="term" value="P:response to symbiotic fungus"/>
    <property type="evidence" value="ECO:0007669"/>
    <property type="project" value="UniProtKB-ARBA"/>
</dbReference>
<feature type="domain" description="Peptidase S8/S53" evidence="14">
    <location>
        <begin position="146"/>
        <end position="568"/>
    </location>
</feature>
<dbReference type="Gene3D" id="3.40.50.200">
    <property type="entry name" value="Peptidase S8/S53 domain"/>
    <property type="match status" value="1"/>
</dbReference>
<comment type="subcellular location">
    <subcellularLocation>
        <location evidence="2">Secreted</location>
        <location evidence="2">Extracellular space</location>
        <location evidence="2">Apoplast</location>
    </subcellularLocation>
</comment>
<feature type="active site" description="Charge relay system" evidence="11 12">
    <location>
        <position position="155"/>
    </location>
</feature>
<evidence type="ECO:0000256" key="5">
    <source>
        <dbReference type="ARBA" id="ARBA00022525"/>
    </source>
</evidence>
<evidence type="ECO:0000313" key="18">
    <source>
        <dbReference type="EMBL" id="KDP25555.1"/>
    </source>
</evidence>
<evidence type="ECO:0000256" key="1">
    <source>
        <dbReference type="ARBA" id="ARBA00002076"/>
    </source>
</evidence>
<dbReference type="InterPro" id="IPR041469">
    <property type="entry name" value="Subtilisin-like_FN3"/>
</dbReference>
<dbReference type="CDD" id="cd02120">
    <property type="entry name" value="PA_subtilisin_like"/>
    <property type="match status" value="1"/>
</dbReference>
<dbReference type="InterPro" id="IPR037045">
    <property type="entry name" value="S8pro/Inhibitor_I9_sf"/>
</dbReference>
<evidence type="ECO:0000256" key="12">
    <source>
        <dbReference type="PROSITE-ProRule" id="PRU01240"/>
    </source>
</evidence>
<dbReference type="Gene3D" id="3.30.70.80">
    <property type="entry name" value="Peptidase S8 propeptide/proteinase inhibitor I9"/>
    <property type="match status" value="1"/>
</dbReference>
<gene>
    <name evidence="18" type="ORF">JCGZ_20711</name>
</gene>
<dbReference type="InterPro" id="IPR034197">
    <property type="entry name" value="Peptidases_S8_3"/>
</dbReference>
<feature type="active site" description="Charge relay system" evidence="11 12">
    <location>
        <position position="212"/>
    </location>
</feature>
<dbReference type="Pfam" id="PF05922">
    <property type="entry name" value="Inhibitor_I9"/>
    <property type="match status" value="1"/>
</dbReference>
<evidence type="ECO:0000256" key="13">
    <source>
        <dbReference type="SAM" id="SignalP"/>
    </source>
</evidence>
<dbReference type="InterPro" id="IPR010259">
    <property type="entry name" value="S8pro/Inhibitor_I9"/>
</dbReference>
<dbReference type="InterPro" id="IPR023827">
    <property type="entry name" value="Peptidase_S8_Asp-AS"/>
</dbReference>
<evidence type="ECO:0000259" key="15">
    <source>
        <dbReference type="Pfam" id="PF02225"/>
    </source>
</evidence>
<protein>
    <submittedName>
        <fullName evidence="18">Uncharacterized protein</fullName>
    </submittedName>
</protein>
<feature type="signal peptide" evidence="13">
    <location>
        <begin position="1"/>
        <end position="18"/>
    </location>
</feature>
<dbReference type="Proteomes" id="UP000027138">
    <property type="component" value="Unassembled WGS sequence"/>
</dbReference>
<dbReference type="Pfam" id="PF02225">
    <property type="entry name" value="PA"/>
    <property type="match status" value="1"/>
</dbReference>
<evidence type="ECO:0000256" key="9">
    <source>
        <dbReference type="ARBA" id="ARBA00022825"/>
    </source>
</evidence>
<dbReference type="InterPro" id="IPR003137">
    <property type="entry name" value="PA_domain"/>
</dbReference>
<evidence type="ECO:0000256" key="8">
    <source>
        <dbReference type="ARBA" id="ARBA00022801"/>
    </source>
</evidence>
<dbReference type="OrthoDB" id="206201at2759"/>
<evidence type="ECO:0000256" key="2">
    <source>
        <dbReference type="ARBA" id="ARBA00004271"/>
    </source>
</evidence>
<evidence type="ECO:0000256" key="3">
    <source>
        <dbReference type="ARBA" id="ARBA00011073"/>
    </source>
</evidence>
<dbReference type="PROSITE" id="PS00136">
    <property type="entry name" value="SUBTILASE_ASP"/>
    <property type="match status" value="1"/>
</dbReference>
<keyword evidence="7 13" id="KW-0732">Signal</keyword>
<dbReference type="Gene3D" id="3.50.30.30">
    <property type="match status" value="1"/>
</dbReference>
<name>A0A067JZX6_JATCU</name>
<dbReference type="GO" id="GO:0006508">
    <property type="term" value="P:proteolysis"/>
    <property type="evidence" value="ECO:0007669"/>
    <property type="project" value="UniProtKB-KW"/>
</dbReference>
<dbReference type="Pfam" id="PF00082">
    <property type="entry name" value="Peptidase_S8"/>
    <property type="match status" value="1"/>
</dbReference>